<dbReference type="InterPro" id="IPR029033">
    <property type="entry name" value="His_PPase_superfam"/>
</dbReference>
<protein>
    <submittedName>
        <fullName evidence="2">Bifunctional RNase H/acid phosphatase</fullName>
    </submittedName>
</protein>
<dbReference type="InterPro" id="IPR051021">
    <property type="entry name" value="Mito_Ser/Thr_phosphatase"/>
</dbReference>
<dbReference type="Proteomes" id="UP000193900">
    <property type="component" value="Unassembled WGS sequence"/>
</dbReference>
<dbReference type="InterPro" id="IPR013078">
    <property type="entry name" value="His_Pase_superF_clade-1"/>
</dbReference>
<dbReference type="SMART" id="SM00855">
    <property type="entry name" value="PGAM"/>
    <property type="match status" value="1"/>
</dbReference>
<keyword evidence="3" id="KW-1185">Reference proteome</keyword>
<accession>A0A1Y5SPI0</accession>
<gene>
    <name evidence="2" type="ORF">ROA7023_01792</name>
</gene>
<dbReference type="SUPFAM" id="SSF53254">
    <property type="entry name" value="Phosphoglycerate mutase-like"/>
    <property type="match status" value="1"/>
</dbReference>
<proteinExistence type="predicted"/>
<name>A0A1Y5SPI0_9RHOB</name>
<dbReference type="Pfam" id="PF00300">
    <property type="entry name" value="His_Phos_1"/>
    <property type="match status" value="1"/>
</dbReference>
<dbReference type="PANTHER" id="PTHR20935:SF0">
    <property type="entry name" value="SERINE_THREONINE-PROTEIN PHOSPHATASE PGAM5, MITOCHONDRIAL"/>
    <property type="match status" value="1"/>
</dbReference>
<keyword evidence="1" id="KW-0378">Hydrolase</keyword>
<dbReference type="CDD" id="cd07067">
    <property type="entry name" value="HP_PGM_like"/>
    <property type="match status" value="1"/>
</dbReference>
<evidence type="ECO:0000256" key="1">
    <source>
        <dbReference type="ARBA" id="ARBA00022801"/>
    </source>
</evidence>
<reference evidence="2 3" key="1">
    <citation type="submission" date="2017-03" db="EMBL/GenBank/DDBJ databases">
        <authorList>
            <person name="Afonso C.L."/>
            <person name="Miller P.J."/>
            <person name="Scott M.A."/>
            <person name="Spackman E."/>
            <person name="Goraichik I."/>
            <person name="Dimitrov K.M."/>
            <person name="Suarez D.L."/>
            <person name="Swayne D.E."/>
        </authorList>
    </citation>
    <scope>NUCLEOTIDE SEQUENCE [LARGE SCALE GENOMIC DNA]</scope>
    <source>
        <strain evidence="2 3">CECT 7023</strain>
    </source>
</reference>
<sequence>MGEIILVRHGQANSAARDEASYDRLSDLGHAQAAALGDWMRDRGMVFDKVLAGTLNRHRSTAEAMGYGDVAIADARLNEMDYFNLGLALAQSQGVPMPAPEDFPGHVAKVMEAWHAAEIRGNESFAEFEARIAAVLEEASEPGRKVLCVTSGGVIGMVLRHLLLLDPTRLANVLLPIWNTSIHRVHVRPHGTILAGFNAIPHLEQADRDHLRTHF</sequence>
<evidence type="ECO:0000313" key="3">
    <source>
        <dbReference type="Proteomes" id="UP000193900"/>
    </source>
</evidence>
<dbReference type="GO" id="GO:0016787">
    <property type="term" value="F:hydrolase activity"/>
    <property type="evidence" value="ECO:0007669"/>
    <property type="project" value="UniProtKB-KW"/>
</dbReference>
<evidence type="ECO:0000313" key="2">
    <source>
        <dbReference type="EMBL" id="SLN43702.1"/>
    </source>
</evidence>
<dbReference type="OrthoDB" id="280692at2"/>
<dbReference type="EMBL" id="FWFZ01000007">
    <property type="protein sequence ID" value="SLN43702.1"/>
    <property type="molecule type" value="Genomic_DNA"/>
</dbReference>
<dbReference type="PANTHER" id="PTHR20935">
    <property type="entry name" value="PHOSPHOGLYCERATE MUTASE-RELATED"/>
    <property type="match status" value="1"/>
</dbReference>
<organism evidence="2 3">
    <name type="scientific">Roseisalinus antarcticus</name>
    <dbReference type="NCBI Taxonomy" id="254357"/>
    <lineage>
        <taxon>Bacteria</taxon>
        <taxon>Pseudomonadati</taxon>
        <taxon>Pseudomonadota</taxon>
        <taxon>Alphaproteobacteria</taxon>
        <taxon>Rhodobacterales</taxon>
        <taxon>Roseobacteraceae</taxon>
        <taxon>Roseisalinus</taxon>
    </lineage>
</organism>
<dbReference type="RefSeq" id="WP_085878659.1">
    <property type="nucleotide sequence ID" value="NZ_FWFZ01000007.1"/>
</dbReference>
<dbReference type="Gene3D" id="3.40.50.1240">
    <property type="entry name" value="Phosphoglycerate mutase-like"/>
    <property type="match status" value="1"/>
</dbReference>
<dbReference type="AlphaFoldDB" id="A0A1Y5SPI0"/>